<protein>
    <submittedName>
        <fullName evidence="6">Docking protein 3</fullName>
    </submittedName>
</protein>
<evidence type="ECO:0000256" key="3">
    <source>
        <dbReference type="SAM" id="MobiDB-lite"/>
    </source>
</evidence>
<evidence type="ECO:0000256" key="2">
    <source>
        <dbReference type="ARBA" id="ARBA00022553"/>
    </source>
</evidence>
<feature type="compositionally biased region" description="Basic and acidic residues" evidence="3">
    <location>
        <begin position="465"/>
        <end position="479"/>
    </location>
</feature>
<dbReference type="GeneID" id="115823758"/>
<dbReference type="GO" id="GO:0005737">
    <property type="term" value="C:cytoplasm"/>
    <property type="evidence" value="ECO:0007669"/>
    <property type="project" value="TreeGrafter"/>
</dbReference>
<dbReference type="GO" id="GO:0007169">
    <property type="term" value="P:cell surface receptor protein tyrosine kinase signaling pathway"/>
    <property type="evidence" value="ECO:0007669"/>
    <property type="project" value="TreeGrafter"/>
</dbReference>
<dbReference type="Gene3D" id="2.30.29.30">
    <property type="entry name" value="Pleckstrin-homology domain (PH domain)/Phosphotyrosine-binding domain (PTB)"/>
    <property type="match status" value="2"/>
</dbReference>
<name>A0A6J2WIZ7_CHACN</name>
<dbReference type="RefSeq" id="XP_030643647.1">
    <property type="nucleotide sequence ID" value="XM_030787787.1"/>
</dbReference>
<dbReference type="PANTHER" id="PTHR21258:SF46">
    <property type="entry name" value="DOCKING PROTEIN 1"/>
    <property type="match status" value="1"/>
</dbReference>
<keyword evidence="5" id="KW-1185">Reference proteome</keyword>
<feature type="region of interest" description="Disordered" evidence="3">
    <location>
        <begin position="437"/>
        <end position="517"/>
    </location>
</feature>
<dbReference type="AlphaFoldDB" id="A0A6J2WIZ7"/>
<dbReference type="SMART" id="SM01244">
    <property type="entry name" value="IRS"/>
    <property type="match status" value="1"/>
</dbReference>
<dbReference type="InterPro" id="IPR001849">
    <property type="entry name" value="PH_domain"/>
</dbReference>
<dbReference type="CTD" id="559168"/>
<feature type="domain" description="IRS-type PTB" evidence="4">
    <location>
        <begin position="142"/>
        <end position="246"/>
    </location>
</feature>
<evidence type="ECO:0000259" key="4">
    <source>
        <dbReference type="PROSITE" id="PS51064"/>
    </source>
</evidence>
<dbReference type="InterPro" id="IPR050996">
    <property type="entry name" value="Docking_Protein_DOK"/>
</dbReference>
<dbReference type="Pfam" id="PF02174">
    <property type="entry name" value="IRS"/>
    <property type="match status" value="1"/>
</dbReference>
<feature type="region of interest" description="Disordered" evidence="3">
    <location>
        <begin position="240"/>
        <end position="284"/>
    </location>
</feature>
<accession>A0A6J2WIZ7</accession>
<dbReference type="SMART" id="SM00233">
    <property type="entry name" value="PH"/>
    <property type="match status" value="1"/>
</dbReference>
<dbReference type="InterPro" id="IPR011993">
    <property type="entry name" value="PH-like_dom_sf"/>
</dbReference>
<proteinExistence type="inferred from homology"/>
<dbReference type="PANTHER" id="PTHR21258">
    <property type="entry name" value="DOCKING PROTEIN RELATED"/>
    <property type="match status" value="1"/>
</dbReference>
<evidence type="ECO:0000313" key="5">
    <source>
        <dbReference type="Proteomes" id="UP000504632"/>
    </source>
</evidence>
<sequence>MDAHVKQGEVHLQHHKYVEKWKRYWMILYPSSRRGVARLEMTETGSDKPTVVRRQPDRRVIRLADCVSVVRLPPHAEACPRDNMTAFCVETETKRMVLAAERESCEDWVEKICEIAFQVGGGGAQSQGPPMEENQIYVSREDVREFKVTVQQSEAADHCKLQGTYWLEAGTESLVLKELETRKTLMEWPYRLLRRYGRDKLMFSIEAGRRCESGPGTFNFETRQGDEILNLIESAIREQKSLSVPKGHREPNSPLPRRPDSAISLDTFSSVSSDSGESSECVHCESASGTDSTECLSSDAVSPAEPIYSTPIDAVGFSKSVYSERSKATGSAQTVNIKLTNEVGLDEPIYSQPADAVNSQVILRRDQNSTPVKHQQCNPTEPIYSNPVDLVHSASNANQHIYANPADALNQPASSATSHHGNQSEPVYSKVNRLVSPHVGQKSPRPNHITEEPIYSEPEVVTNSRPDEVQQQDQKRDELFPIYSKVNKRPKSPQPQPKSPRCGRQSPEVIYETLGEI</sequence>
<keyword evidence="2" id="KW-0597">Phosphoprotein</keyword>
<evidence type="ECO:0000256" key="1">
    <source>
        <dbReference type="ARBA" id="ARBA00010955"/>
    </source>
</evidence>
<dbReference type="InterPro" id="IPR037751">
    <property type="entry name" value="Dok1/2/3_PTB"/>
</dbReference>
<gene>
    <name evidence="6" type="primary">dok1a</name>
</gene>
<dbReference type="CDD" id="cd01203">
    <property type="entry name" value="PTB_DOK1_DOK2_DOK3"/>
    <property type="match status" value="1"/>
</dbReference>
<organism evidence="5 6">
    <name type="scientific">Chanos chanos</name>
    <name type="common">Milkfish</name>
    <name type="synonym">Mugil chanos</name>
    <dbReference type="NCBI Taxonomy" id="29144"/>
    <lineage>
        <taxon>Eukaryota</taxon>
        <taxon>Metazoa</taxon>
        <taxon>Chordata</taxon>
        <taxon>Craniata</taxon>
        <taxon>Vertebrata</taxon>
        <taxon>Euteleostomi</taxon>
        <taxon>Actinopterygii</taxon>
        <taxon>Neopterygii</taxon>
        <taxon>Teleostei</taxon>
        <taxon>Ostariophysi</taxon>
        <taxon>Gonorynchiformes</taxon>
        <taxon>Chanidae</taxon>
        <taxon>Chanos</taxon>
    </lineage>
</organism>
<reference evidence="5" key="1">
    <citation type="submission" date="2024-06" db="UniProtKB">
        <authorList>
            <consortium name="RefSeq"/>
        </authorList>
    </citation>
    <scope>NUCLEOTIDE SEQUENCE [LARGE SCALE GENOMIC DNA]</scope>
</reference>
<dbReference type="InterPro" id="IPR002404">
    <property type="entry name" value="IRS_PTB"/>
</dbReference>
<reference evidence="6" key="2">
    <citation type="submission" date="2025-08" db="UniProtKB">
        <authorList>
            <consortium name="RefSeq"/>
        </authorList>
    </citation>
    <scope>IDENTIFICATION</scope>
</reference>
<dbReference type="SMART" id="SM00310">
    <property type="entry name" value="PTBI"/>
    <property type="match status" value="1"/>
</dbReference>
<feature type="compositionally biased region" description="Low complexity" evidence="3">
    <location>
        <begin position="264"/>
        <end position="279"/>
    </location>
</feature>
<comment type="similarity">
    <text evidence="1">Belongs to the DOK family. Type A subfamily.</text>
</comment>
<dbReference type="Proteomes" id="UP000504632">
    <property type="component" value="Chromosome 11"/>
</dbReference>
<dbReference type="OrthoDB" id="6243387at2759"/>
<dbReference type="GO" id="GO:0043410">
    <property type="term" value="P:positive regulation of MAPK cascade"/>
    <property type="evidence" value="ECO:0007669"/>
    <property type="project" value="TreeGrafter"/>
</dbReference>
<dbReference type="PROSITE" id="PS51064">
    <property type="entry name" value="IRS_PTB"/>
    <property type="match status" value="1"/>
</dbReference>
<dbReference type="GO" id="GO:0007265">
    <property type="term" value="P:Ras protein signal transduction"/>
    <property type="evidence" value="ECO:0007669"/>
    <property type="project" value="TreeGrafter"/>
</dbReference>
<dbReference type="SUPFAM" id="SSF50729">
    <property type="entry name" value="PH domain-like"/>
    <property type="match status" value="2"/>
</dbReference>
<dbReference type="InParanoid" id="A0A6J2WIZ7"/>
<evidence type="ECO:0000313" key="6">
    <source>
        <dbReference type="RefSeq" id="XP_030643647.1"/>
    </source>
</evidence>